<name>A0A937ULN0_9ACTN</name>
<protein>
    <recommendedName>
        <fullName evidence="1">DUF3885 domain-containing protein</fullName>
    </recommendedName>
</protein>
<feature type="domain" description="DUF3885" evidence="1">
    <location>
        <begin position="27"/>
        <end position="196"/>
    </location>
</feature>
<dbReference type="RefSeq" id="WP_202998705.1">
    <property type="nucleotide sequence ID" value="NZ_JADWYU010000142.1"/>
</dbReference>
<evidence type="ECO:0000313" key="3">
    <source>
        <dbReference type="Proteomes" id="UP000604475"/>
    </source>
</evidence>
<reference evidence="2" key="1">
    <citation type="submission" date="2020-12" db="EMBL/GenBank/DDBJ databases">
        <title>Genomic characterization of non-nitrogen-fixing Frankia strains.</title>
        <authorList>
            <person name="Carlos-Shanley C."/>
            <person name="Guerra T."/>
            <person name="Hahn D."/>
        </authorList>
    </citation>
    <scope>NUCLEOTIDE SEQUENCE</scope>
    <source>
        <strain evidence="2">CN6</strain>
    </source>
</reference>
<dbReference type="Proteomes" id="UP000604475">
    <property type="component" value="Unassembled WGS sequence"/>
</dbReference>
<evidence type="ECO:0000313" key="2">
    <source>
        <dbReference type="EMBL" id="MBL7626203.1"/>
    </source>
</evidence>
<gene>
    <name evidence="2" type="ORF">I7412_03230</name>
</gene>
<keyword evidence="3" id="KW-1185">Reference proteome</keyword>
<evidence type="ECO:0000259" key="1">
    <source>
        <dbReference type="Pfam" id="PF13021"/>
    </source>
</evidence>
<dbReference type="AlphaFoldDB" id="A0A937ULN0"/>
<dbReference type="Pfam" id="PF13021">
    <property type="entry name" value="DUF3885"/>
    <property type="match status" value="1"/>
</dbReference>
<accession>A0A937ULN0</accession>
<proteinExistence type="predicted"/>
<dbReference type="InterPro" id="IPR024976">
    <property type="entry name" value="DUF3885"/>
</dbReference>
<dbReference type="EMBL" id="JAEACQ010000123">
    <property type="protein sequence ID" value="MBL7626203.1"/>
    <property type="molecule type" value="Genomic_DNA"/>
</dbReference>
<organism evidence="2 3">
    <name type="scientific">Frankia nepalensis</name>
    <dbReference type="NCBI Taxonomy" id="1836974"/>
    <lineage>
        <taxon>Bacteria</taxon>
        <taxon>Bacillati</taxon>
        <taxon>Actinomycetota</taxon>
        <taxon>Actinomycetes</taxon>
        <taxon>Frankiales</taxon>
        <taxon>Frankiaceae</taxon>
        <taxon>Frankia</taxon>
    </lineage>
</organism>
<sequence>MAANQVLTASALTELWEQRWPECPPVAHWLRDRYPDRWVRFHSLPDSKRYPFDETEYAVVLRRHYTVLSTLAPGPELVVVTSDWTESAEPDSPVWPTLAQIAPTAWYWRTFLEKPDEDPEWRSYTQLYAETVPWQPGAIDVLLTAVADDELSNVILAPVDLSWLYHPYDGGADVILPTRERRDALKAQYRACLSGHPLGL</sequence>
<comment type="caution">
    <text evidence="2">The sequence shown here is derived from an EMBL/GenBank/DDBJ whole genome shotgun (WGS) entry which is preliminary data.</text>
</comment>